<accession>A0A317SS83</accession>
<dbReference type="Proteomes" id="UP000246991">
    <property type="component" value="Unassembled WGS sequence"/>
</dbReference>
<proteinExistence type="predicted"/>
<feature type="non-terminal residue" evidence="1">
    <location>
        <position position="50"/>
    </location>
</feature>
<name>A0A317SS83_9PEZI</name>
<gene>
    <name evidence="1" type="ORF">C7212DRAFT_320382</name>
</gene>
<sequence length="50" mass="5766">MDVVGELYRQWEKEGKRGLLLCMDMKGGYENVGVEKMEGRLEGLGVERYL</sequence>
<protein>
    <submittedName>
        <fullName evidence="1">Uncharacterized protein</fullName>
    </submittedName>
</protein>
<organism evidence="1 2">
    <name type="scientific">Tuber magnatum</name>
    <name type="common">white Piedmont truffle</name>
    <dbReference type="NCBI Taxonomy" id="42249"/>
    <lineage>
        <taxon>Eukaryota</taxon>
        <taxon>Fungi</taxon>
        <taxon>Dikarya</taxon>
        <taxon>Ascomycota</taxon>
        <taxon>Pezizomycotina</taxon>
        <taxon>Pezizomycetes</taxon>
        <taxon>Pezizales</taxon>
        <taxon>Tuberaceae</taxon>
        <taxon>Tuber</taxon>
    </lineage>
</organism>
<evidence type="ECO:0000313" key="1">
    <source>
        <dbReference type="EMBL" id="PWW75931.1"/>
    </source>
</evidence>
<keyword evidence="2" id="KW-1185">Reference proteome</keyword>
<evidence type="ECO:0000313" key="2">
    <source>
        <dbReference type="Proteomes" id="UP000246991"/>
    </source>
</evidence>
<dbReference type="AlphaFoldDB" id="A0A317SS83"/>
<reference evidence="1 2" key="1">
    <citation type="submission" date="2018-03" db="EMBL/GenBank/DDBJ databases">
        <title>Genomes of Pezizomycetes fungi and the evolution of truffles.</title>
        <authorList>
            <person name="Murat C."/>
            <person name="Payen T."/>
            <person name="Noel B."/>
            <person name="Kuo A."/>
            <person name="Martin F.M."/>
        </authorList>
    </citation>
    <scope>NUCLEOTIDE SEQUENCE [LARGE SCALE GENOMIC DNA]</scope>
    <source>
        <strain evidence="1">091103-1</strain>
    </source>
</reference>
<dbReference type="EMBL" id="PYWC01000040">
    <property type="protein sequence ID" value="PWW75931.1"/>
    <property type="molecule type" value="Genomic_DNA"/>
</dbReference>
<comment type="caution">
    <text evidence="1">The sequence shown here is derived from an EMBL/GenBank/DDBJ whole genome shotgun (WGS) entry which is preliminary data.</text>
</comment>